<dbReference type="InParanoid" id="A0A1X7V5B3"/>
<protein>
    <recommendedName>
        <fullName evidence="1">Reverse transcriptase domain-containing protein</fullName>
    </recommendedName>
</protein>
<sequence>MVPKKTGDWRPCGDYRNLNRITVPDRPCVSLSLNTSSSTRHSQDFNHTPFGLFEFTRMLFGLRNAAQTFQRFIDRVLHGLYFVYAYIDNVLIVNMSEEEHKHHHWLFFERPTEYGIILNPTKCRFG</sequence>
<feature type="domain" description="Reverse transcriptase" evidence="1">
    <location>
        <begin position="46"/>
        <end position="125"/>
    </location>
</feature>
<dbReference type="PANTHER" id="PTHR24559">
    <property type="entry name" value="TRANSPOSON TY3-I GAG-POL POLYPROTEIN"/>
    <property type="match status" value="1"/>
</dbReference>
<dbReference type="PANTHER" id="PTHR24559:SF444">
    <property type="entry name" value="REVERSE TRANSCRIPTASE DOMAIN-CONTAINING PROTEIN"/>
    <property type="match status" value="1"/>
</dbReference>
<organism evidence="2">
    <name type="scientific">Amphimedon queenslandica</name>
    <name type="common">Sponge</name>
    <dbReference type="NCBI Taxonomy" id="400682"/>
    <lineage>
        <taxon>Eukaryota</taxon>
        <taxon>Metazoa</taxon>
        <taxon>Porifera</taxon>
        <taxon>Demospongiae</taxon>
        <taxon>Heteroscleromorpha</taxon>
        <taxon>Haplosclerida</taxon>
        <taxon>Niphatidae</taxon>
        <taxon>Amphimedon</taxon>
    </lineage>
</organism>
<dbReference type="InterPro" id="IPR043128">
    <property type="entry name" value="Rev_trsase/Diguanyl_cyclase"/>
</dbReference>
<proteinExistence type="predicted"/>
<dbReference type="InterPro" id="IPR053134">
    <property type="entry name" value="RNA-dir_DNA_polymerase"/>
</dbReference>
<dbReference type="EnsemblMetazoa" id="Aqu2.1.34707_001">
    <property type="protein sequence ID" value="Aqu2.1.34707_001"/>
    <property type="gene ID" value="Aqu2.1.34707"/>
</dbReference>
<dbReference type="InterPro" id="IPR043502">
    <property type="entry name" value="DNA/RNA_pol_sf"/>
</dbReference>
<dbReference type="Pfam" id="PF00078">
    <property type="entry name" value="RVT_1"/>
    <property type="match status" value="1"/>
</dbReference>
<dbReference type="CDD" id="cd01647">
    <property type="entry name" value="RT_LTR"/>
    <property type="match status" value="1"/>
</dbReference>
<dbReference type="eggNOG" id="KOG0017">
    <property type="taxonomic scope" value="Eukaryota"/>
</dbReference>
<dbReference type="SUPFAM" id="SSF56672">
    <property type="entry name" value="DNA/RNA polymerases"/>
    <property type="match status" value="1"/>
</dbReference>
<name>A0A1X7V5B3_AMPQE</name>
<dbReference type="InterPro" id="IPR000477">
    <property type="entry name" value="RT_dom"/>
</dbReference>
<dbReference type="Gene3D" id="3.30.70.270">
    <property type="match status" value="1"/>
</dbReference>
<evidence type="ECO:0000313" key="2">
    <source>
        <dbReference type="EnsemblMetazoa" id="Aqu2.1.34707_001"/>
    </source>
</evidence>
<reference evidence="2" key="1">
    <citation type="submission" date="2017-05" db="UniProtKB">
        <authorList>
            <consortium name="EnsemblMetazoa"/>
        </authorList>
    </citation>
    <scope>IDENTIFICATION</scope>
</reference>
<evidence type="ECO:0000259" key="1">
    <source>
        <dbReference type="Pfam" id="PF00078"/>
    </source>
</evidence>
<accession>A0A1X7V5B3</accession>
<dbReference type="AlphaFoldDB" id="A0A1X7V5B3"/>
<dbReference type="STRING" id="400682.A0A1X7V5B3"/>